<evidence type="ECO:0000313" key="4">
    <source>
        <dbReference type="Proteomes" id="UP000319212"/>
    </source>
</evidence>
<evidence type="ECO:0000256" key="1">
    <source>
        <dbReference type="SAM" id="MobiDB-lite"/>
    </source>
</evidence>
<dbReference type="RefSeq" id="WP_140842261.1">
    <property type="nucleotide sequence ID" value="NZ_RCZI01000003.1"/>
</dbReference>
<dbReference type="Pfam" id="PF07332">
    <property type="entry name" value="Phage_holin_3_6"/>
    <property type="match status" value="1"/>
</dbReference>
<evidence type="ECO:0000256" key="2">
    <source>
        <dbReference type="SAM" id="Phobius"/>
    </source>
</evidence>
<proteinExistence type="predicted"/>
<gene>
    <name evidence="3" type="ORF">EAH82_12375</name>
</gene>
<comment type="caution">
    <text evidence="3">The sequence shown here is derived from an EMBL/GenBank/DDBJ whole genome shotgun (WGS) entry which is preliminary data.</text>
</comment>
<dbReference type="EMBL" id="RCZI01000003">
    <property type="protein sequence ID" value="TPG27567.1"/>
    <property type="molecule type" value="Genomic_DNA"/>
</dbReference>
<organism evidence="3 4">
    <name type="scientific">Variovorax guangxiensis</name>
    <dbReference type="NCBI Taxonomy" id="1775474"/>
    <lineage>
        <taxon>Bacteria</taxon>
        <taxon>Pseudomonadati</taxon>
        <taxon>Pseudomonadota</taxon>
        <taxon>Betaproteobacteria</taxon>
        <taxon>Burkholderiales</taxon>
        <taxon>Comamonadaceae</taxon>
        <taxon>Variovorax</taxon>
    </lineage>
</organism>
<evidence type="ECO:0000313" key="3">
    <source>
        <dbReference type="EMBL" id="TPG27567.1"/>
    </source>
</evidence>
<keyword evidence="2" id="KW-0812">Transmembrane</keyword>
<dbReference type="InterPro" id="IPR009937">
    <property type="entry name" value="Phage_holin_3_6"/>
</dbReference>
<protein>
    <submittedName>
        <fullName evidence="3">Phage holin family protein</fullName>
    </submittedName>
</protein>
<feature type="transmembrane region" description="Helical" evidence="2">
    <location>
        <begin position="50"/>
        <end position="76"/>
    </location>
</feature>
<sequence>MNRLLSFLGLEARIRRVRIAAGESAMAIEDRAQLVRMAWDEEKHRLKQMLLLVVAVIGLTTVAVALLSVAVVVHFWDSPHRATAAWSVAGIWIALWALSLFGLVATLRNASDAFTPSRHEFDRDWAWVQDRLGIGNQGQPEGTPRPTRPDTREQLLARIARQRQRIAALQAANAQPATPPSTPPDDETPSETAVRLVRAHPVAAGVAAAALVAVVKPRRLLRWAAFVAPVLWRMR</sequence>
<feature type="region of interest" description="Disordered" evidence="1">
    <location>
        <begin position="169"/>
        <end position="193"/>
    </location>
</feature>
<keyword evidence="2" id="KW-0472">Membrane</keyword>
<accession>A0A502DQB0</accession>
<reference evidence="3 4" key="1">
    <citation type="journal article" date="2019" name="Environ. Microbiol.">
        <title>Species interactions and distinct microbial communities in high Arctic permafrost affected cryosols are associated with the CH4 and CO2 gas fluxes.</title>
        <authorList>
            <person name="Altshuler I."/>
            <person name="Hamel J."/>
            <person name="Turney S."/>
            <person name="Magnuson E."/>
            <person name="Levesque R."/>
            <person name="Greer C."/>
            <person name="Whyte L.G."/>
        </authorList>
    </citation>
    <scope>NUCLEOTIDE SEQUENCE [LARGE SCALE GENOMIC DNA]</scope>
    <source>
        <strain evidence="3 4">S06.C</strain>
    </source>
</reference>
<dbReference type="AlphaFoldDB" id="A0A502DQB0"/>
<keyword evidence="2" id="KW-1133">Transmembrane helix</keyword>
<dbReference type="OrthoDB" id="8906425at2"/>
<feature type="transmembrane region" description="Helical" evidence="2">
    <location>
        <begin position="82"/>
        <end position="107"/>
    </location>
</feature>
<name>A0A502DQB0_9BURK</name>
<dbReference type="Proteomes" id="UP000319212">
    <property type="component" value="Unassembled WGS sequence"/>
</dbReference>